<organism evidence="1 2">
    <name type="scientific">Rhizobium loti</name>
    <name type="common">Mesorhizobium loti</name>
    <dbReference type="NCBI Taxonomy" id="381"/>
    <lineage>
        <taxon>Bacteria</taxon>
        <taxon>Pseudomonadati</taxon>
        <taxon>Pseudomonadota</taxon>
        <taxon>Alphaproteobacteria</taxon>
        <taxon>Hyphomicrobiales</taxon>
        <taxon>Phyllobacteriaceae</taxon>
        <taxon>Mesorhizobium</taxon>
    </lineage>
</organism>
<dbReference type="AlphaFoldDB" id="A0A117N1K0"/>
<sequence>MAVVRYRKELKVPELATFLQQAAAQFTSRFVTNWQHDIRARQTWGYATVCNAVSREEGPAGMEACRAMAAQVSRFAHELIDVEPKALPLLALSFSRYSQVPACENGMGSIAEFCCQQNGVLRELDSQSLALLVNGLSKWPEQENSRLATVAVSGEVRRRAERASGLAGFEPQHLANLVNGFSKRPQETGCGAATVAIASEVGRRAGQATGSVIFIRRNWLIW</sequence>
<evidence type="ECO:0000313" key="1">
    <source>
        <dbReference type="EMBL" id="KUM23571.1"/>
    </source>
</evidence>
<name>A0A117N1K0_RHILI</name>
<comment type="caution">
    <text evidence="1">The sequence shown here is derived from an EMBL/GenBank/DDBJ whole genome shotgun (WGS) entry which is preliminary data.</text>
</comment>
<proteinExistence type="predicted"/>
<evidence type="ECO:0000313" key="2">
    <source>
        <dbReference type="Proteomes" id="UP000053176"/>
    </source>
</evidence>
<accession>A0A117N1K0</accession>
<dbReference type="Proteomes" id="UP000053176">
    <property type="component" value="Unassembled WGS sequence"/>
</dbReference>
<reference evidence="1 2" key="1">
    <citation type="submission" date="2015-12" db="EMBL/GenBank/DDBJ databases">
        <title>Draft genome sequence of Mesorhizobium sp. UFLA 01-765, a multitolerant efficient symbiont and plant-growth promoting strain isolated from Zn-mining soil using Leucaena leucocephala as a trap plant.</title>
        <authorList>
            <person name="Rangel W.M."/>
            <person name="Thijs S."/>
            <person name="Longatti S.M."/>
            <person name="Moreira F.M."/>
            <person name="Weyens N."/>
            <person name="Vangronsveld J."/>
            <person name="Van Hamme J.D."/>
            <person name="Bottos E.M."/>
            <person name="Rineau F."/>
        </authorList>
    </citation>
    <scope>NUCLEOTIDE SEQUENCE [LARGE SCALE GENOMIC DNA]</scope>
    <source>
        <strain evidence="1 2">UFLA 01-765</strain>
    </source>
</reference>
<dbReference type="EMBL" id="LPWA01000163">
    <property type="protein sequence ID" value="KUM23571.1"/>
    <property type="molecule type" value="Genomic_DNA"/>
</dbReference>
<protein>
    <submittedName>
        <fullName evidence="1">Uncharacterized protein</fullName>
    </submittedName>
</protein>
<gene>
    <name evidence="1" type="ORF">AU467_33445</name>
</gene>